<name>A0A7J6QPV7_PEROL</name>
<dbReference type="AlphaFoldDB" id="A0A7J6QPV7"/>
<sequence>AYAGSDAVLPLIASEPERNLANTTVLQGVAEAAEDPNESGWRCLVTGDCVQCLVTGDCVQCLVPGDCVQCLATVSSAWSLCLVTGDCVQCLVPGDCVQCLVTGDCVQCLVTGDC</sequence>
<feature type="non-terminal residue" evidence="1">
    <location>
        <position position="1"/>
    </location>
</feature>
<organism evidence="1 2">
    <name type="scientific">Perkinsus olseni</name>
    <name type="common">Perkinsus atlanticus</name>
    <dbReference type="NCBI Taxonomy" id="32597"/>
    <lineage>
        <taxon>Eukaryota</taxon>
        <taxon>Sar</taxon>
        <taxon>Alveolata</taxon>
        <taxon>Perkinsozoa</taxon>
        <taxon>Perkinsea</taxon>
        <taxon>Perkinsida</taxon>
        <taxon>Perkinsidae</taxon>
        <taxon>Perkinsus</taxon>
    </lineage>
</organism>
<dbReference type="Proteomes" id="UP000553632">
    <property type="component" value="Unassembled WGS sequence"/>
</dbReference>
<keyword evidence="2" id="KW-1185">Reference proteome</keyword>
<proteinExistence type="predicted"/>
<accession>A0A7J6QPV7</accession>
<gene>
    <name evidence="1" type="ORF">FOZ63_000095</name>
</gene>
<evidence type="ECO:0000313" key="2">
    <source>
        <dbReference type="Proteomes" id="UP000553632"/>
    </source>
</evidence>
<protein>
    <submittedName>
        <fullName evidence="1">Uncharacterized protein</fullName>
    </submittedName>
</protein>
<reference evidence="1 2" key="1">
    <citation type="submission" date="2020-04" db="EMBL/GenBank/DDBJ databases">
        <title>Perkinsus olseni comparative genomics.</title>
        <authorList>
            <person name="Bogema D.R."/>
        </authorList>
    </citation>
    <scope>NUCLEOTIDE SEQUENCE [LARGE SCALE GENOMIC DNA]</scope>
    <source>
        <strain evidence="1 2">ATCC PRA-207</strain>
    </source>
</reference>
<dbReference type="EMBL" id="JABANO010031207">
    <property type="protein sequence ID" value="KAF4710629.1"/>
    <property type="molecule type" value="Genomic_DNA"/>
</dbReference>
<evidence type="ECO:0000313" key="1">
    <source>
        <dbReference type="EMBL" id="KAF4710629.1"/>
    </source>
</evidence>
<feature type="non-terminal residue" evidence="1">
    <location>
        <position position="114"/>
    </location>
</feature>
<comment type="caution">
    <text evidence="1">The sequence shown here is derived from an EMBL/GenBank/DDBJ whole genome shotgun (WGS) entry which is preliminary data.</text>
</comment>